<evidence type="ECO:0000256" key="1">
    <source>
        <dbReference type="SAM" id="MobiDB-lite"/>
    </source>
</evidence>
<accession>A0AAD5MDI3</accession>
<keyword evidence="3" id="KW-1185">Reference proteome</keyword>
<organism evidence="2 3">
    <name type="scientific">Parelaphostrongylus tenuis</name>
    <name type="common">Meningeal worm</name>
    <dbReference type="NCBI Taxonomy" id="148309"/>
    <lineage>
        <taxon>Eukaryota</taxon>
        <taxon>Metazoa</taxon>
        <taxon>Ecdysozoa</taxon>
        <taxon>Nematoda</taxon>
        <taxon>Chromadorea</taxon>
        <taxon>Rhabditida</taxon>
        <taxon>Rhabditina</taxon>
        <taxon>Rhabditomorpha</taxon>
        <taxon>Strongyloidea</taxon>
        <taxon>Metastrongylidae</taxon>
        <taxon>Parelaphostrongylus</taxon>
    </lineage>
</organism>
<feature type="region of interest" description="Disordered" evidence="1">
    <location>
        <begin position="80"/>
        <end position="124"/>
    </location>
</feature>
<gene>
    <name evidence="2" type="ORF">KIN20_011809</name>
</gene>
<evidence type="ECO:0000313" key="3">
    <source>
        <dbReference type="Proteomes" id="UP001196413"/>
    </source>
</evidence>
<evidence type="ECO:0000313" key="2">
    <source>
        <dbReference type="EMBL" id="KAJ1354773.1"/>
    </source>
</evidence>
<dbReference type="EMBL" id="JAHQIW010002206">
    <property type="protein sequence ID" value="KAJ1354773.1"/>
    <property type="molecule type" value="Genomic_DNA"/>
</dbReference>
<sequence length="124" mass="13976">MHASFNKSTYRKMAWKMLRKIAAAGATAEVLEDLAEEEYKKVNRMRELLGSAKWVVITECVHKATQMVYDLREQVVLQRFEDPRQNGPSDEGGTQLPPTSTASSIADHHPYGRLRSPGPPHLKS</sequence>
<reference evidence="2" key="1">
    <citation type="submission" date="2021-06" db="EMBL/GenBank/DDBJ databases">
        <title>Parelaphostrongylus tenuis whole genome reference sequence.</title>
        <authorList>
            <person name="Garwood T.J."/>
            <person name="Larsen P.A."/>
            <person name="Fountain-Jones N.M."/>
            <person name="Garbe J.R."/>
            <person name="Macchietto M.G."/>
            <person name="Kania S.A."/>
            <person name="Gerhold R.W."/>
            <person name="Richards J.E."/>
            <person name="Wolf T.M."/>
        </authorList>
    </citation>
    <scope>NUCLEOTIDE SEQUENCE</scope>
    <source>
        <strain evidence="2">MNPRO001-30</strain>
        <tissue evidence="2">Meninges</tissue>
    </source>
</reference>
<dbReference type="AlphaFoldDB" id="A0AAD5MDI3"/>
<comment type="caution">
    <text evidence="2">The sequence shown here is derived from an EMBL/GenBank/DDBJ whole genome shotgun (WGS) entry which is preliminary data.</text>
</comment>
<protein>
    <submittedName>
        <fullName evidence="2">Uncharacterized protein</fullName>
    </submittedName>
</protein>
<proteinExistence type="predicted"/>
<name>A0AAD5MDI3_PARTN</name>
<dbReference type="Proteomes" id="UP001196413">
    <property type="component" value="Unassembled WGS sequence"/>
</dbReference>